<feature type="domain" description="Dienelactone hydrolase" evidence="1">
    <location>
        <begin position="13"/>
        <end position="227"/>
    </location>
</feature>
<accession>A0ABY4W077</accession>
<sequence>MPDISITGPDGTFSAYLAVPQSGSGAGVLMIQEIFGVNQDMRDHCDARAAEGYIALCPDLFWRQKPGIQLTDQSEEEWAQAVALYQALDYAKAVEDLKTSLGYLRNLEGCTGKVGAMGFCLGGYLTYLMATRSDTDCNAGYYGVGIDTRLNEQDQITSPTLLHIAEEDKFVPPPTQALIKEGLAGNAQVIIHSYPGMDHAFARHGGTHFDADAARLANERTAALFRANLG</sequence>
<protein>
    <submittedName>
        <fullName evidence="2">Dienelactone hydrolase family protein</fullName>
    </submittedName>
</protein>
<dbReference type="InterPro" id="IPR051049">
    <property type="entry name" value="Dienelactone_hydrolase-like"/>
</dbReference>
<proteinExistence type="predicted"/>
<evidence type="ECO:0000313" key="3">
    <source>
        <dbReference type="Proteomes" id="UP001056291"/>
    </source>
</evidence>
<reference evidence="2" key="1">
    <citation type="submission" date="2022-06" db="EMBL/GenBank/DDBJ databases">
        <title>Sneathiella actinostolidae sp. nov., isolated from a sea anemonein the Western Pacific Ocean.</title>
        <authorList>
            <person name="Wei M.J."/>
        </authorList>
    </citation>
    <scope>NUCLEOTIDE SEQUENCE</scope>
    <source>
        <strain evidence="2">PHK-P5</strain>
    </source>
</reference>
<dbReference type="RefSeq" id="WP_251933434.1">
    <property type="nucleotide sequence ID" value="NZ_CP098747.1"/>
</dbReference>
<dbReference type="PANTHER" id="PTHR46623:SF6">
    <property type="entry name" value="ALPHA_BETA-HYDROLASES SUPERFAMILY PROTEIN"/>
    <property type="match status" value="1"/>
</dbReference>
<gene>
    <name evidence="2" type="ORF">NBZ79_15410</name>
</gene>
<dbReference type="Proteomes" id="UP001056291">
    <property type="component" value="Chromosome"/>
</dbReference>
<organism evidence="2 3">
    <name type="scientific">Sneathiella marina</name>
    <dbReference type="NCBI Taxonomy" id="2950108"/>
    <lineage>
        <taxon>Bacteria</taxon>
        <taxon>Pseudomonadati</taxon>
        <taxon>Pseudomonadota</taxon>
        <taxon>Alphaproteobacteria</taxon>
        <taxon>Sneathiellales</taxon>
        <taxon>Sneathiellaceae</taxon>
        <taxon>Sneathiella</taxon>
    </lineage>
</organism>
<dbReference type="InterPro" id="IPR029058">
    <property type="entry name" value="AB_hydrolase_fold"/>
</dbReference>
<keyword evidence="3" id="KW-1185">Reference proteome</keyword>
<dbReference type="PANTHER" id="PTHR46623">
    <property type="entry name" value="CARBOXYMETHYLENEBUTENOLIDASE-RELATED"/>
    <property type="match status" value="1"/>
</dbReference>
<dbReference type="EMBL" id="CP098747">
    <property type="protein sequence ID" value="USG60553.1"/>
    <property type="molecule type" value="Genomic_DNA"/>
</dbReference>
<evidence type="ECO:0000259" key="1">
    <source>
        <dbReference type="Pfam" id="PF01738"/>
    </source>
</evidence>
<name>A0ABY4W077_9PROT</name>
<keyword evidence="2" id="KW-0378">Hydrolase</keyword>
<evidence type="ECO:0000313" key="2">
    <source>
        <dbReference type="EMBL" id="USG60553.1"/>
    </source>
</evidence>
<dbReference type="Pfam" id="PF01738">
    <property type="entry name" value="DLH"/>
    <property type="match status" value="1"/>
</dbReference>
<dbReference type="SUPFAM" id="SSF53474">
    <property type="entry name" value="alpha/beta-Hydrolases"/>
    <property type="match status" value="1"/>
</dbReference>
<dbReference type="Gene3D" id="3.40.50.1820">
    <property type="entry name" value="alpha/beta hydrolase"/>
    <property type="match status" value="1"/>
</dbReference>
<dbReference type="GO" id="GO:0016787">
    <property type="term" value="F:hydrolase activity"/>
    <property type="evidence" value="ECO:0007669"/>
    <property type="project" value="UniProtKB-KW"/>
</dbReference>
<dbReference type="InterPro" id="IPR002925">
    <property type="entry name" value="Dienelactn_hydro"/>
</dbReference>